<evidence type="ECO:0000313" key="1">
    <source>
        <dbReference type="EMBL" id="KKM91390.1"/>
    </source>
</evidence>
<dbReference type="AlphaFoldDB" id="A0A0F9NRD4"/>
<dbReference type="EMBL" id="LAZR01006540">
    <property type="protein sequence ID" value="KKM91390.1"/>
    <property type="molecule type" value="Genomic_DNA"/>
</dbReference>
<gene>
    <name evidence="1" type="ORF">LCGC14_1229020</name>
</gene>
<protein>
    <recommendedName>
        <fullName evidence="2">PCI domain-containing protein</fullName>
    </recommendedName>
</protein>
<reference evidence="1" key="1">
    <citation type="journal article" date="2015" name="Nature">
        <title>Complex archaea that bridge the gap between prokaryotes and eukaryotes.</title>
        <authorList>
            <person name="Spang A."/>
            <person name="Saw J.H."/>
            <person name="Jorgensen S.L."/>
            <person name="Zaremba-Niedzwiedzka K."/>
            <person name="Martijn J."/>
            <person name="Lind A.E."/>
            <person name="van Eijk R."/>
            <person name="Schleper C."/>
            <person name="Guy L."/>
            <person name="Ettema T.J."/>
        </authorList>
    </citation>
    <scope>NUCLEOTIDE SEQUENCE</scope>
</reference>
<name>A0A0F9NRD4_9ZZZZ</name>
<organism evidence="1">
    <name type="scientific">marine sediment metagenome</name>
    <dbReference type="NCBI Taxonomy" id="412755"/>
    <lineage>
        <taxon>unclassified sequences</taxon>
        <taxon>metagenomes</taxon>
        <taxon>ecological metagenomes</taxon>
    </lineage>
</organism>
<proteinExistence type="predicted"/>
<sequence>MDNKEFLNQLNNIRELIAQEKYTDAIVLINNLKEIEKTNDFDYNLTHQLYQLDSNSRSLYNQKIILKYVQKITIDQKSITFHELNQIIKENKALNLSDDILRREIEILVLRDRLFCKLDGERIILKTT</sequence>
<accession>A0A0F9NRD4</accession>
<comment type="caution">
    <text evidence="1">The sequence shown here is derived from an EMBL/GenBank/DDBJ whole genome shotgun (WGS) entry which is preliminary data.</text>
</comment>
<evidence type="ECO:0008006" key="2">
    <source>
        <dbReference type="Google" id="ProtNLM"/>
    </source>
</evidence>